<comment type="caution">
    <text evidence="2">The sequence shown here is derived from an EMBL/GenBank/DDBJ whole genome shotgun (WGS) entry which is preliminary data.</text>
</comment>
<protein>
    <submittedName>
        <fullName evidence="2">Gem-associated protein 8</fullName>
    </submittedName>
</protein>
<dbReference type="PANTHER" id="PTHR16238:SF7">
    <property type="entry name" value="GEM-ASSOCIATED PROTEIN 8"/>
    <property type="match status" value="1"/>
</dbReference>
<dbReference type="AlphaFoldDB" id="A0A8J4YUP8"/>
<dbReference type="Pfam" id="PF15348">
    <property type="entry name" value="GEMIN8"/>
    <property type="match status" value="1"/>
</dbReference>
<sequence length="226" mass="26945">MEYPRIASHWYGDRRFSHFWQHYNTLMSAAHQDALARAGRVATHTKGILTDMQNDVYRCPRDKTELLHQSSHSSTNPFKDNKHSRKRCKRQRKKRRKKKQNLKMQENQSDTEILFSQMKQGMNIQDDNEDMDVSEDFLVFIEQSKKHREAWKFVKSQDLNTAQDITDGQPKEHPDVTRRREMHQLYGQASPKLQAMETALQLTFERNAMLYQSQYWPNIPLNVMFN</sequence>
<dbReference type="OrthoDB" id="5989213at2759"/>
<name>A0A8J4YUP8_CHIOP</name>
<keyword evidence="3" id="KW-1185">Reference proteome</keyword>
<evidence type="ECO:0000313" key="3">
    <source>
        <dbReference type="Proteomes" id="UP000770661"/>
    </source>
</evidence>
<reference evidence="2" key="1">
    <citation type="submission" date="2020-07" db="EMBL/GenBank/DDBJ databases">
        <title>The High-quality genome of the commercially important snow crab, Chionoecetes opilio.</title>
        <authorList>
            <person name="Jeong J.-H."/>
            <person name="Ryu S."/>
        </authorList>
    </citation>
    <scope>NUCLEOTIDE SEQUENCE</scope>
    <source>
        <strain evidence="2">MADBK_172401_WGS</strain>
        <tissue evidence="2">Digestive gland</tissue>
    </source>
</reference>
<gene>
    <name evidence="2" type="primary">GEMIN8</name>
    <name evidence="2" type="ORF">GWK47_032133</name>
</gene>
<organism evidence="2 3">
    <name type="scientific">Chionoecetes opilio</name>
    <name type="common">Atlantic snow crab</name>
    <name type="synonym">Cancer opilio</name>
    <dbReference type="NCBI Taxonomy" id="41210"/>
    <lineage>
        <taxon>Eukaryota</taxon>
        <taxon>Metazoa</taxon>
        <taxon>Ecdysozoa</taxon>
        <taxon>Arthropoda</taxon>
        <taxon>Crustacea</taxon>
        <taxon>Multicrustacea</taxon>
        <taxon>Malacostraca</taxon>
        <taxon>Eumalacostraca</taxon>
        <taxon>Eucarida</taxon>
        <taxon>Decapoda</taxon>
        <taxon>Pleocyemata</taxon>
        <taxon>Brachyura</taxon>
        <taxon>Eubrachyura</taxon>
        <taxon>Majoidea</taxon>
        <taxon>Majidae</taxon>
        <taxon>Chionoecetes</taxon>
    </lineage>
</organism>
<dbReference type="Proteomes" id="UP000770661">
    <property type="component" value="Unassembled WGS sequence"/>
</dbReference>
<feature type="region of interest" description="Disordered" evidence="1">
    <location>
        <begin position="66"/>
        <end position="109"/>
    </location>
</feature>
<evidence type="ECO:0000313" key="2">
    <source>
        <dbReference type="EMBL" id="KAG0728616.1"/>
    </source>
</evidence>
<dbReference type="GO" id="GO:0032797">
    <property type="term" value="C:SMN complex"/>
    <property type="evidence" value="ECO:0007669"/>
    <property type="project" value="InterPro"/>
</dbReference>
<dbReference type="PANTHER" id="PTHR16238">
    <property type="entry name" value="GEM-ASSOCIATED PROTEIN 8"/>
    <property type="match status" value="1"/>
</dbReference>
<dbReference type="GO" id="GO:0000387">
    <property type="term" value="P:spliceosomal snRNP assembly"/>
    <property type="evidence" value="ECO:0007669"/>
    <property type="project" value="InterPro"/>
</dbReference>
<proteinExistence type="predicted"/>
<dbReference type="InterPro" id="IPR034754">
    <property type="entry name" value="GEMIN8"/>
</dbReference>
<dbReference type="EMBL" id="JACEEZ010001999">
    <property type="protein sequence ID" value="KAG0728616.1"/>
    <property type="molecule type" value="Genomic_DNA"/>
</dbReference>
<feature type="compositionally biased region" description="Basic residues" evidence="1">
    <location>
        <begin position="82"/>
        <end position="101"/>
    </location>
</feature>
<feature type="compositionally biased region" description="Polar residues" evidence="1">
    <location>
        <begin position="67"/>
        <end position="78"/>
    </location>
</feature>
<evidence type="ECO:0000256" key="1">
    <source>
        <dbReference type="SAM" id="MobiDB-lite"/>
    </source>
</evidence>
<accession>A0A8J4YUP8</accession>